<evidence type="ECO:0000259" key="1">
    <source>
        <dbReference type="Pfam" id="PF18480"/>
    </source>
</evidence>
<sequence length="111" mass="12430">MSPRSVLLDECVDRKLASYITGHNVQTVVKAGWASYENGDLLRLAQRDFDVLITMDRNLVYQQSVAKFDIAVIVLSGKRFNRMRDLLPLVPDLLEAIQVIKPGTSLVLKAS</sequence>
<dbReference type="Pfam" id="PF18480">
    <property type="entry name" value="DUF5615"/>
    <property type="match status" value="1"/>
</dbReference>
<gene>
    <name evidence="2" type="ORF">BECKTC1821E_GA0114239_11036</name>
</gene>
<accession>A0A450Z307</accession>
<name>A0A450Z307_9GAMM</name>
<reference evidence="2" key="1">
    <citation type="submission" date="2019-02" db="EMBL/GenBank/DDBJ databases">
        <authorList>
            <person name="Gruber-Vodicka R. H."/>
            <person name="Seah K. B. B."/>
        </authorList>
    </citation>
    <scope>NUCLEOTIDE SEQUENCE</scope>
    <source>
        <strain evidence="2">BECK_BZ125</strain>
    </source>
</reference>
<proteinExistence type="predicted"/>
<dbReference type="EMBL" id="CAADFT010000103">
    <property type="protein sequence ID" value="VFK48139.1"/>
    <property type="molecule type" value="Genomic_DNA"/>
</dbReference>
<dbReference type="AlphaFoldDB" id="A0A450Z307"/>
<protein>
    <recommendedName>
        <fullName evidence="1">DUF5615 domain-containing protein</fullName>
    </recommendedName>
</protein>
<organism evidence="2">
    <name type="scientific">Candidatus Kentrum sp. TC</name>
    <dbReference type="NCBI Taxonomy" id="2126339"/>
    <lineage>
        <taxon>Bacteria</taxon>
        <taxon>Pseudomonadati</taxon>
        <taxon>Pseudomonadota</taxon>
        <taxon>Gammaproteobacteria</taxon>
        <taxon>Candidatus Kentrum</taxon>
    </lineage>
</organism>
<feature type="domain" description="DUF5615" evidence="1">
    <location>
        <begin position="6"/>
        <end position="97"/>
    </location>
</feature>
<dbReference type="InterPro" id="IPR041049">
    <property type="entry name" value="DUF5615"/>
</dbReference>
<evidence type="ECO:0000313" key="2">
    <source>
        <dbReference type="EMBL" id="VFK48139.1"/>
    </source>
</evidence>